<dbReference type="GO" id="GO:0044550">
    <property type="term" value="P:secondary metabolite biosynthetic process"/>
    <property type="evidence" value="ECO:0007669"/>
    <property type="project" value="TreeGrafter"/>
</dbReference>
<dbReference type="SUPFAM" id="SSF56801">
    <property type="entry name" value="Acetyl-CoA synthetase-like"/>
    <property type="match status" value="1"/>
</dbReference>
<organism evidence="2">
    <name type="scientific">Guillardia theta (strain CCMP2712)</name>
    <name type="common">Cryptophyte</name>
    <dbReference type="NCBI Taxonomy" id="905079"/>
    <lineage>
        <taxon>Eukaryota</taxon>
        <taxon>Cryptophyceae</taxon>
        <taxon>Pyrenomonadales</taxon>
        <taxon>Geminigeraceae</taxon>
        <taxon>Guillardia</taxon>
    </lineage>
</organism>
<evidence type="ECO:0000259" key="1">
    <source>
        <dbReference type="Pfam" id="PF00501"/>
    </source>
</evidence>
<dbReference type="GeneID" id="17309511"/>
<dbReference type="STRING" id="905079.L1JYD9"/>
<dbReference type="InterPro" id="IPR042099">
    <property type="entry name" value="ANL_N_sf"/>
</dbReference>
<name>L1JYD9_GUITC</name>
<reference evidence="2 4" key="1">
    <citation type="journal article" date="2012" name="Nature">
        <title>Algal genomes reveal evolutionary mosaicism and the fate of nucleomorphs.</title>
        <authorList>
            <consortium name="DOE Joint Genome Institute"/>
            <person name="Curtis B.A."/>
            <person name="Tanifuji G."/>
            <person name="Burki F."/>
            <person name="Gruber A."/>
            <person name="Irimia M."/>
            <person name="Maruyama S."/>
            <person name="Arias M.C."/>
            <person name="Ball S.G."/>
            <person name="Gile G.H."/>
            <person name="Hirakawa Y."/>
            <person name="Hopkins J.F."/>
            <person name="Kuo A."/>
            <person name="Rensing S.A."/>
            <person name="Schmutz J."/>
            <person name="Symeonidi A."/>
            <person name="Elias M."/>
            <person name="Eveleigh R.J."/>
            <person name="Herman E.K."/>
            <person name="Klute M.J."/>
            <person name="Nakayama T."/>
            <person name="Obornik M."/>
            <person name="Reyes-Prieto A."/>
            <person name="Armbrust E.V."/>
            <person name="Aves S.J."/>
            <person name="Beiko R.G."/>
            <person name="Coutinho P."/>
            <person name="Dacks J.B."/>
            <person name="Durnford D.G."/>
            <person name="Fast N.M."/>
            <person name="Green B.R."/>
            <person name="Grisdale C.J."/>
            <person name="Hempel F."/>
            <person name="Henrissat B."/>
            <person name="Hoppner M.P."/>
            <person name="Ishida K."/>
            <person name="Kim E."/>
            <person name="Koreny L."/>
            <person name="Kroth P.G."/>
            <person name="Liu Y."/>
            <person name="Malik S.B."/>
            <person name="Maier U.G."/>
            <person name="McRose D."/>
            <person name="Mock T."/>
            <person name="Neilson J.A."/>
            <person name="Onodera N.T."/>
            <person name="Poole A.M."/>
            <person name="Pritham E.J."/>
            <person name="Richards T.A."/>
            <person name="Rocap G."/>
            <person name="Roy S.W."/>
            <person name="Sarai C."/>
            <person name="Schaack S."/>
            <person name="Shirato S."/>
            <person name="Slamovits C.H."/>
            <person name="Spencer D.F."/>
            <person name="Suzuki S."/>
            <person name="Worden A.Z."/>
            <person name="Zauner S."/>
            <person name="Barry K."/>
            <person name="Bell C."/>
            <person name="Bharti A.K."/>
            <person name="Crow J.A."/>
            <person name="Grimwood J."/>
            <person name="Kramer R."/>
            <person name="Lindquist E."/>
            <person name="Lucas S."/>
            <person name="Salamov A."/>
            <person name="McFadden G.I."/>
            <person name="Lane C.E."/>
            <person name="Keeling P.J."/>
            <person name="Gray M.W."/>
            <person name="Grigoriev I.V."/>
            <person name="Archibald J.M."/>
        </authorList>
    </citation>
    <scope>NUCLEOTIDE SEQUENCE</scope>
    <source>
        <strain evidence="2 4">CCMP2712</strain>
    </source>
</reference>
<dbReference type="RefSeq" id="XP_005840093.1">
    <property type="nucleotide sequence ID" value="XM_005840036.1"/>
</dbReference>
<feature type="non-terminal residue" evidence="2">
    <location>
        <position position="277"/>
    </location>
</feature>
<accession>L1JYD9</accession>
<dbReference type="InterPro" id="IPR020845">
    <property type="entry name" value="AMP-binding_CS"/>
</dbReference>
<proteinExistence type="predicted"/>
<evidence type="ECO:0000313" key="2">
    <source>
        <dbReference type="EMBL" id="EKX53113.1"/>
    </source>
</evidence>
<dbReference type="OrthoDB" id="416786at2759"/>
<dbReference type="InterPro" id="IPR000873">
    <property type="entry name" value="AMP-dep_synth/lig_dom"/>
</dbReference>
<dbReference type="OMA" id="FVICERK"/>
<protein>
    <recommendedName>
        <fullName evidence="1">AMP-dependent synthetase/ligase domain-containing protein</fullName>
    </recommendedName>
</protein>
<dbReference type="Gene3D" id="3.40.50.12780">
    <property type="entry name" value="N-terminal domain of ligase-like"/>
    <property type="match status" value="1"/>
</dbReference>
<dbReference type="GO" id="GO:0005737">
    <property type="term" value="C:cytoplasm"/>
    <property type="evidence" value="ECO:0007669"/>
    <property type="project" value="TreeGrafter"/>
</dbReference>
<reference evidence="4" key="2">
    <citation type="submission" date="2012-11" db="EMBL/GenBank/DDBJ databases">
        <authorList>
            <person name="Kuo A."/>
            <person name="Curtis B.A."/>
            <person name="Tanifuji G."/>
            <person name="Burki F."/>
            <person name="Gruber A."/>
            <person name="Irimia M."/>
            <person name="Maruyama S."/>
            <person name="Arias M.C."/>
            <person name="Ball S.G."/>
            <person name="Gile G.H."/>
            <person name="Hirakawa Y."/>
            <person name="Hopkins J.F."/>
            <person name="Rensing S.A."/>
            <person name="Schmutz J."/>
            <person name="Symeonidi A."/>
            <person name="Elias M."/>
            <person name="Eveleigh R.J."/>
            <person name="Herman E.K."/>
            <person name="Klute M.J."/>
            <person name="Nakayama T."/>
            <person name="Obornik M."/>
            <person name="Reyes-Prieto A."/>
            <person name="Armbrust E.V."/>
            <person name="Aves S.J."/>
            <person name="Beiko R.G."/>
            <person name="Coutinho P."/>
            <person name="Dacks J.B."/>
            <person name="Durnford D.G."/>
            <person name="Fast N.M."/>
            <person name="Green B.R."/>
            <person name="Grisdale C."/>
            <person name="Hempe F."/>
            <person name="Henrissat B."/>
            <person name="Hoppner M.P."/>
            <person name="Ishida K.-I."/>
            <person name="Kim E."/>
            <person name="Koreny L."/>
            <person name="Kroth P.G."/>
            <person name="Liu Y."/>
            <person name="Malik S.-B."/>
            <person name="Maier U.G."/>
            <person name="McRose D."/>
            <person name="Mock T."/>
            <person name="Neilson J.A."/>
            <person name="Onodera N.T."/>
            <person name="Poole A.M."/>
            <person name="Pritham E.J."/>
            <person name="Richards T.A."/>
            <person name="Rocap G."/>
            <person name="Roy S.W."/>
            <person name="Sarai C."/>
            <person name="Schaack S."/>
            <person name="Shirato S."/>
            <person name="Slamovits C.H."/>
            <person name="Spencer D.F."/>
            <person name="Suzuki S."/>
            <person name="Worden A.Z."/>
            <person name="Zauner S."/>
            <person name="Barry K."/>
            <person name="Bell C."/>
            <person name="Bharti A.K."/>
            <person name="Crow J.A."/>
            <person name="Grimwood J."/>
            <person name="Kramer R."/>
            <person name="Lindquist E."/>
            <person name="Lucas S."/>
            <person name="Salamov A."/>
            <person name="McFadden G.I."/>
            <person name="Lane C.E."/>
            <person name="Keeling P.J."/>
            <person name="Gray M.W."/>
            <person name="Grigoriev I.V."/>
            <person name="Archibald J.M."/>
        </authorList>
    </citation>
    <scope>NUCLEOTIDE SEQUENCE</scope>
    <source>
        <strain evidence="4">CCMP2712</strain>
    </source>
</reference>
<evidence type="ECO:0000313" key="4">
    <source>
        <dbReference type="Proteomes" id="UP000011087"/>
    </source>
</evidence>
<gene>
    <name evidence="2" type="ORF">GUITHDRAFT_64869</name>
</gene>
<dbReference type="PROSITE" id="PS00455">
    <property type="entry name" value="AMP_BINDING"/>
    <property type="match status" value="1"/>
</dbReference>
<dbReference type="GO" id="GO:0043041">
    <property type="term" value="P:amino acid activation for nonribosomal peptide biosynthetic process"/>
    <property type="evidence" value="ECO:0007669"/>
    <property type="project" value="TreeGrafter"/>
</dbReference>
<keyword evidence="4" id="KW-1185">Reference proteome</keyword>
<dbReference type="GO" id="GO:0031177">
    <property type="term" value="F:phosphopantetheine binding"/>
    <property type="evidence" value="ECO:0007669"/>
    <property type="project" value="TreeGrafter"/>
</dbReference>
<dbReference type="HOGENOM" id="CLU_1006837_0_0_1"/>
<dbReference type="KEGG" id="gtt:GUITHDRAFT_64869"/>
<dbReference type="PANTHER" id="PTHR45527:SF1">
    <property type="entry name" value="FATTY ACID SYNTHASE"/>
    <property type="match status" value="1"/>
</dbReference>
<dbReference type="EnsemblProtists" id="EKX53113">
    <property type="protein sequence ID" value="EKX53113"/>
    <property type="gene ID" value="GUITHDRAFT_64869"/>
</dbReference>
<dbReference type="PANTHER" id="PTHR45527">
    <property type="entry name" value="NONRIBOSOMAL PEPTIDE SYNTHETASE"/>
    <property type="match status" value="1"/>
</dbReference>
<feature type="domain" description="AMP-dependent synthetase/ligase" evidence="1">
    <location>
        <begin position="14"/>
        <end position="232"/>
    </location>
</feature>
<dbReference type="Pfam" id="PF00501">
    <property type="entry name" value="AMP-binding"/>
    <property type="match status" value="1"/>
</dbReference>
<dbReference type="eggNOG" id="KOG1178">
    <property type="taxonomic scope" value="Eukaryota"/>
</dbReference>
<dbReference type="PaxDb" id="55529-EKX53113"/>
<dbReference type="EMBL" id="JH992971">
    <property type="protein sequence ID" value="EKX53113.1"/>
    <property type="molecule type" value="Genomic_DNA"/>
</dbReference>
<sequence length="277" mass="30792">MSAGRQLATCDLPVTQVTAHHLCWVYYTSGSTGRPKGVLCEHRNALAYVRNHPFYSEMSESARKRGEEKRKRILCASAFTFDPSSGDIFAALCHGDVLCLSSRSKLMVDFGETILSCGATHVCSTPILWRTIQEPVDKYTELEVVALGGEAMPRELVEKWADRVCLLNVYGTTEATVYQTMRKMEVGDNPRMIGRPLTGVLVKVIGEDGEEAKEGETGELHVGGEQVSRGYLGLPELTESKFYSQETRFYRTGDLFRVLGSDMEFIGRLDSQVKLMG</sequence>
<reference evidence="3" key="3">
    <citation type="submission" date="2016-03" db="UniProtKB">
        <authorList>
            <consortium name="EnsemblProtists"/>
        </authorList>
    </citation>
    <scope>IDENTIFICATION</scope>
</reference>
<evidence type="ECO:0000313" key="3">
    <source>
        <dbReference type="EnsemblProtists" id="EKX53113"/>
    </source>
</evidence>
<dbReference type="Proteomes" id="UP000011087">
    <property type="component" value="Unassembled WGS sequence"/>
</dbReference>
<dbReference type="AlphaFoldDB" id="L1JYD9"/>